<evidence type="ECO:0000256" key="1">
    <source>
        <dbReference type="SAM" id="MobiDB-lite"/>
    </source>
</evidence>
<dbReference type="EMBL" id="JAGGDJ010000060">
    <property type="protein sequence ID" value="MBO7748509.1"/>
    <property type="molecule type" value="Genomic_DNA"/>
</dbReference>
<comment type="caution">
    <text evidence="2">The sequence shown here is derived from an EMBL/GenBank/DDBJ whole genome shotgun (WGS) entry which is preliminary data.</text>
</comment>
<gene>
    <name evidence="2" type="ORF">I8J29_30475</name>
</gene>
<evidence type="ECO:0000313" key="2">
    <source>
        <dbReference type="EMBL" id="MBO7748509.1"/>
    </source>
</evidence>
<feature type="region of interest" description="Disordered" evidence="1">
    <location>
        <begin position="1"/>
        <end position="21"/>
    </location>
</feature>
<accession>A0ABS3WJL3</accession>
<protein>
    <submittedName>
        <fullName evidence="2">Uncharacterized protein</fullName>
    </submittedName>
</protein>
<reference evidence="2 3" key="1">
    <citation type="submission" date="2021-03" db="EMBL/GenBank/DDBJ databases">
        <title>Paenibacillus artemisicola MWE-103 whole genome sequence.</title>
        <authorList>
            <person name="Ham Y.J."/>
        </authorList>
    </citation>
    <scope>NUCLEOTIDE SEQUENCE [LARGE SCALE GENOMIC DNA]</scope>
    <source>
        <strain evidence="2 3">MWE-103</strain>
    </source>
</reference>
<organism evidence="2 3">
    <name type="scientific">Paenibacillus artemisiicola</name>
    <dbReference type="NCBI Taxonomy" id="1172618"/>
    <lineage>
        <taxon>Bacteria</taxon>
        <taxon>Bacillati</taxon>
        <taxon>Bacillota</taxon>
        <taxon>Bacilli</taxon>
        <taxon>Bacillales</taxon>
        <taxon>Paenibacillaceae</taxon>
        <taxon>Paenibacillus</taxon>
    </lineage>
</organism>
<dbReference type="Proteomes" id="UP000670947">
    <property type="component" value="Unassembled WGS sequence"/>
</dbReference>
<dbReference type="RefSeq" id="WP_208851059.1">
    <property type="nucleotide sequence ID" value="NZ_JAGGDJ010000060.1"/>
</dbReference>
<proteinExistence type="predicted"/>
<evidence type="ECO:0000313" key="3">
    <source>
        <dbReference type="Proteomes" id="UP000670947"/>
    </source>
</evidence>
<name>A0ABS3WJL3_9BACL</name>
<keyword evidence="3" id="KW-1185">Reference proteome</keyword>
<sequence>MITCKECSKTNPGGSGETGTSWICEDCKVDAKEQAREREDGDSADVGGHG</sequence>